<keyword evidence="3" id="KW-1185">Reference proteome</keyword>
<keyword evidence="1" id="KW-1133">Transmembrane helix</keyword>
<dbReference type="Proteomes" id="UP001208690">
    <property type="component" value="Unassembled WGS sequence"/>
</dbReference>
<comment type="caution">
    <text evidence="2">The sequence shown here is derived from an EMBL/GenBank/DDBJ whole genome shotgun (WGS) entry which is preliminary data.</text>
</comment>
<dbReference type="EMBL" id="JALIEB010000003">
    <property type="protein sequence ID" value="MCV3270863.1"/>
    <property type="molecule type" value="Genomic_DNA"/>
</dbReference>
<name>A0ABT3BCK4_9RHOB</name>
<evidence type="ECO:0000313" key="2">
    <source>
        <dbReference type="EMBL" id="MCV3270863.1"/>
    </source>
</evidence>
<keyword evidence="1" id="KW-0472">Membrane</keyword>
<protein>
    <submittedName>
        <fullName evidence="2">Uncharacterized protein</fullName>
    </submittedName>
</protein>
<keyword evidence="1" id="KW-0812">Transmembrane</keyword>
<organism evidence="2 3">
    <name type="scientific">Roseobacter sinensis</name>
    <dbReference type="NCBI Taxonomy" id="2931391"/>
    <lineage>
        <taxon>Bacteria</taxon>
        <taxon>Pseudomonadati</taxon>
        <taxon>Pseudomonadota</taxon>
        <taxon>Alphaproteobacteria</taxon>
        <taxon>Rhodobacterales</taxon>
        <taxon>Roseobacteraceae</taxon>
        <taxon>Roseobacter</taxon>
    </lineage>
</organism>
<feature type="transmembrane region" description="Helical" evidence="1">
    <location>
        <begin position="66"/>
        <end position="87"/>
    </location>
</feature>
<reference evidence="2 3" key="1">
    <citation type="submission" date="2022-04" db="EMBL/GenBank/DDBJ databases">
        <title>Roseobacter sp. WL0113 is a bacterium isolated from neritic sediment.</title>
        <authorList>
            <person name="Wang L."/>
            <person name="He W."/>
            <person name="Zhang D.-F."/>
        </authorList>
    </citation>
    <scope>NUCLEOTIDE SEQUENCE [LARGE SCALE GENOMIC DNA]</scope>
    <source>
        <strain evidence="2 3">WL0113</strain>
    </source>
</reference>
<dbReference type="RefSeq" id="WP_263843565.1">
    <property type="nucleotide sequence ID" value="NZ_JALIEB010000003.1"/>
</dbReference>
<evidence type="ECO:0000313" key="3">
    <source>
        <dbReference type="Proteomes" id="UP001208690"/>
    </source>
</evidence>
<evidence type="ECO:0000256" key="1">
    <source>
        <dbReference type="SAM" id="Phobius"/>
    </source>
</evidence>
<accession>A0ABT3BCK4</accession>
<sequence>MALDQPHTGRGLRVRLGHPGRLLPETRALTLLALGHVIIFSLSMGHDEIVAEMVADGWVIAPYAERFEIAIGLVLFLCWSALTWRLVSILQRARTHTEICPDCRKVVVQDEVQQ</sequence>
<gene>
    <name evidence="2" type="ORF">MUB52_05425</name>
</gene>
<proteinExistence type="predicted"/>